<gene>
    <name evidence="1" type="ORF">AYO21_09146</name>
</gene>
<comment type="caution">
    <text evidence="1">The sequence shown here is derived from an EMBL/GenBank/DDBJ whole genome shotgun (WGS) entry which is preliminary data.</text>
</comment>
<reference evidence="1 2" key="1">
    <citation type="submission" date="2016-03" db="EMBL/GenBank/DDBJ databases">
        <title>Draft genome sequence of the Fonsecaea monophora CBS 269.37.</title>
        <authorList>
            <person name="Bombassaro A."/>
            <person name="Vinicius W.A."/>
            <person name="De Hoog S."/>
            <person name="Sun J."/>
            <person name="Souza E.M."/>
            <person name="Raittz R.T."/>
            <person name="Costa F."/>
            <person name="Leao A.C."/>
            <person name="Tadra-Sfeir M.Z."/>
            <person name="Baura V."/>
            <person name="Balsanelli E."/>
            <person name="Pedrosa F.O."/>
            <person name="Moreno L.F."/>
            <person name="Steffens M.B."/>
            <person name="Xi L."/>
            <person name="Bocca A.L."/>
            <person name="Felipe M.S."/>
            <person name="Teixeira M."/>
            <person name="Telles Filho F.Q."/>
            <person name="Azevedo C.M."/>
            <person name="Gomes R."/>
            <person name="Vicente V.A."/>
        </authorList>
    </citation>
    <scope>NUCLEOTIDE SEQUENCE [LARGE SCALE GENOMIC DNA]</scope>
    <source>
        <strain evidence="1 2">CBS 269.37</strain>
    </source>
</reference>
<dbReference type="AlphaFoldDB" id="A0A177EZ81"/>
<keyword evidence="2" id="KW-1185">Reference proteome</keyword>
<dbReference type="Proteomes" id="UP000077002">
    <property type="component" value="Unassembled WGS sequence"/>
</dbReference>
<evidence type="ECO:0000313" key="2">
    <source>
        <dbReference type="Proteomes" id="UP000077002"/>
    </source>
</evidence>
<organism evidence="1 2">
    <name type="scientific">Fonsecaea monophora</name>
    <dbReference type="NCBI Taxonomy" id="254056"/>
    <lineage>
        <taxon>Eukaryota</taxon>
        <taxon>Fungi</taxon>
        <taxon>Dikarya</taxon>
        <taxon>Ascomycota</taxon>
        <taxon>Pezizomycotina</taxon>
        <taxon>Eurotiomycetes</taxon>
        <taxon>Chaetothyriomycetidae</taxon>
        <taxon>Chaetothyriales</taxon>
        <taxon>Herpotrichiellaceae</taxon>
        <taxon>Fonsecaea</taxon>
    </lineage>
</organism>
<evidence type="ECO:0000313" key="1">
    <source>
        <dbReference type="EMBL" id="OAG36671.1"/>
    </source>
</evidence>
<dbReference type="GeneID" id="34604284"/>
<sequence>MSNPTAGETPSNMTDHTAVQQGAITQNEVSQEGVITEDEVNEQEAIIDIEVNEEGVIIETEVNEQGVITRNEVNEQEAIINIEVNEGVITQNEVNEQGVTQVAGDQTAQEAPLESVDDNFAAYSNAIGEINSHILSKELVAAREKLLTFTDRLINYTDVGTERAVDTMDREAQGMSKKAERAVDTMDREAQGMSKKAEYLWSQLNYSWLTLLNGQNDLMSDAMACMLIGLWTGRELFSPQHHAVTKKVSEALGRKLVSLGPRVSSEGVSPPSPLAILLFGSETSTHPLQRRCRLLGETLLALSGPSMGGKVDETMAKETAQVLETLFDRAESKFMGSEGLKIFDLGMDGVKELHSEFVWLNDLARGFRQYFSPPRPDVRAENILSVENLEEMVSIVLKHSDKWEPKSQVNHERSIWERDIIEQIEKCVAHPYHEMVGQSPMESTSTAAQ</sequence>
<accession>A0A177EZ81</accession>
<proteinExistence type="predicted"/>
<dbReference type="EMBL" id="LVKK01000086">
    <property type="protein sequence ID" value="OAG36671.1"/>
    <property type="molecule type" value="Genomic_DNA"/>
</dbReference>
<protein>
    <submittedName>
        <fullName evidence="1">Uncharacterized protein</fullName>
    </submittedName>
</protein>
<dbReference type="RefSeq" id="XP_022508623.1">
    <property type="nucleotide sequence ID" value="XM_022659084.1"/>
</dbReference>
<name>A0A177EZ81_9EURO</name>